<protein>
    <submittedName>
        <fullName evidence="1">Uncharacterized protein</fullName>
    </submittedName>
</protein>
<keyword evidence="2" id="KW-1185">Reference proteome</keyword>
<sequence>MVSRAKDSHTTNRVVRIGDDDWGDLGERAGVRNRAEVIRALIAWYLRRPGAQLPERPPPKPSA</sequence>
<dbReference type="Proteomes" id="UP000032066">
    <property type="component" value="Unassembled WGS sequence"/>
</dbReference>
<dbReference type="RefSeq" id="WP_043908784.1">
    <property type="nucleotide sequence ID" value="NZ_JXZB01000001.1"/>
</dbReference>
<dbReference type="PATRIC" id="fig|2064.6.peg.1437"/>
<name>A0A0D0NFF9_KITGR</name>
<evidence type="ECO:0000313" key="2">
    <source>
        <dbReference type="Proteomes" id="UP000032066"/>
    </source>
</evidence>
<dbReference type="EMBL" id="JXZB01000001">
    <property type="protein sequence ID" value="KIQ67040.1"/>
    <property type="molecule type" value="Genomic_DNA"/>
</dbReference>
<dbReference type="OrthoDB" id="3542807at2"/>
<accession>A0A0D0NFF9</accession>
<organism evidence="1 2">
    <name type="scientific">Kitasatospora griseola</name>
    <name type="common">Streptomyces griseolosporeus</name>
    <dbReference type="NCBI Taxonomy" id="2064"/>
    <lineage>
        <taxon>Bacteria</taxon>
        <taxon>Bacillati</taxon>
        <taxon>Actinomycetota</taxon>
        <taxon>Actinomycetes</taxon>
        <taxon>Kitasatosporales</taxon>
        <taxon>Streptomycetaceae</taxon>
        <taxon>Kitasatospora</taxon>
    </lineage>
</organism>
<evidence type="ECO:0000313" key="1">
    <source>
        <dbReference type="EMBL" id="KIQ67040.1"/>
    </source>
</evidence>
<dbReference type="AlphaFoldDB" id="A0A0D0NFF9"/>
<reference evidence="1 2" key="1">
    <citation type="submission" date="2015-02" db="EMBL/GenBank/DDBJ databases">
        <title>Draft genome sequence of Kitasatospora griseola MF730-N6, a bafilomycin, terpentecin and satosporin producer.</title>
        <authorList>
            <person name="Arens J.C."/>
            <person name="Haltli B."/>
            <person name="Kerr R.G."/>
        </authorList>
    </citation>
    <scope>NUCLEOTIDE SEQUENCE [LARGE SCALE GENOMIC DNA]</scope>
    <source>
        <strain evidence="1 2">MF730-N6</strain>
    </source>
</reference>
<comment type="caution">
    <text evidence="1">The sequence shown here is derived from an EMBL/GenBank/DDBJ whole genome shotgun (WGS) entry which is preliminary data.</text>
</comment>
<proteinExistence type="predicted"/>
<gene>
    <name evidence="1" type="ORF">TR51_06540</name>
</gene>